<dbReference type="CDD" id="cd03586">
    <property type="entry name" value="PolY_Pol_IV_kappa"/>
    <property type="match status" value="1"/>
</dbReference>
<dbReference type="Pfam" id="PF00817">
    <property type="entry name" value="IMS"/>
    <property type="match status" value="1"/>
</dbReference>
<dbReference type="InterPro" id="IPR022880">
    <property type="entry name" value="DNApol_IV"/>
</dbReference>
<evidence type="ECO:0000256" key="4">
    <source>
        <dbReference type="HAMAP-Rule" id="MF_01113"/>
    </source>
</evidence>
<comment type="subunit">
    <text evidence="4">Monomer.</text>
</comment>
<keyword evidence="4 6" id="KW-0548">Nucleotidyltransferase</keyword>
<comment type="caution">
    <text evidence="6">The sequence shown here is derived from an EMBL/GenBank/DDBJ whole genome shotgun (WGS) entry which is preliminary data.</text>
</comment>
<dbReference type="InterPro" id="IPR001126">
    <property type="entry name" value="UmuC"/>
</dbReference>
<comment type="catalytic activity">
    <reaction evidence="4">
        <text>DNA(n) + a 2'-deoxyribonucleoside 5'-triphosphate = DNA(n+1) + diphosphate</text>
        <dbReference type="Rhea" id="RHEA:22508"/>
        <dbReference type="Rhea" id="RHEA-COMP:17339"/>
        <dbReference type="Rhea" id="RHEA-COMP:17340"/>
        <dbReference type="ChEBI" id="CHEBI:33019"/>
        <dbReference type="ChEBI" id="CHEBI:61560"/>
        <dbReference type="ChEBI" id="CHEBI:173112"/>
        <dbReference type="EC" id="2.7.7.7"/>
    </reaction>
</comment>
<evidence type="ECO:0000256" key="1">
    <source>
        <dbReference type="ARBA" id="ARBA00010945"/>
    </source>
</evidence>
<name>A0ABU5IQ78_9BURK</name>
<dbReference type="Proteomes" id="UP001293718">
    <property type="component" value="Unassembled WGS sequence"/>
</dbReference>
<evidence type="ECO:0000259" key="5">
    <source>
        <dbReference type="PROSITE" id="PS50173"/>
    </source>
</evidence>
<organism evidence="6 7">
    <name type="scientific">Azohydromonas lata</name>
    <dbReference type="NCBI Taxonomy" id="45677"/>
    <lineage>
        <taxon>Bacteria</taxon>
        <taxon>Pseudomonadati</taxon>
        <taxon>Pseudomonadota</taxon>
        <taxon>Betaproteobacteria</taxon>
        <taxon>Burkholderiales</taxon>
        <taxon>Sphaerotilaceae</taxon>
        <taxon>Azohydromonas</taxon>
    </lineage>
</organism>
<accession>A0ABU5IQ78</accession>
<sequence length="419" mass="45575">MHSPAAPRWIAHLDMDAFYASVELLRYPELRGLPVVVGGRRAHQPQTLADGTRRFAKLRDYAGRGVVTTATYAARAYGVHSAMGLMKAAQLAPDAVLLPADFDAYRDMSRRFKAAVAEIAPVIEDRGIDEIYIDLTELPALRERVGHDPLSSVRALAQEIRNNVRAATGLTCSMGVTPNKLLSKIASELDKPDGLTVLTMAELPTRIWPLPVRRINGIGPKAGAKLQALGLRTIGELAQCEAPWLIERFGRSYGQWLFDASHGLDERPVVTHSEPVSISRETTFERDLHAVRDKAQLSEVFTRLAQQVAADLQRKGYVSRTLGIKLRFEDFKTVTRDLTLPAPTGDAAAIRRAAGLCLKRVDLSRRIRLLGIRAGSLARPNAAAPAVRAATRKAAPDTAAAPAAPLAAQSELPLFDSPA</sequence>
<dbReference type="InterPro" id="IPR017961">
    <property type="entry name" value="DNA_pol_Y-fam_little_finger"/>
</dbReference>
<feature type="active site" evidence="4">
    <location>
        <position position="130"/>
    </location>
</feature>
<dbReference type="NCBIfam" id="NF002677">
    <property type="entry name" value="PRK02406.1"/>
    <property type="match status" value="1"/>
</dbReference>
<protein>
    <recommendedName>
        <fullName evidence="4">DNA polymerase IV</fullName>
        <shortName evidence="4">Pol IV</shortName>
        <ecNumber evidence="4">2.7.7.7</ecNumber>
    </recommendedName>
</protein>
<feature type="binding site" evidence="4">
    <location>
        <position position="14"/>
    </location>
    <ligand>
        <name>Mg(2+)</name>
        <dbReference type="ChEBI" id="CHEBI:18420"/>
    </ligand>
</feature>
<dbReference type="Gene3D" id="3.30.1490.100">
    <property type="entry name" value="DNA polymerase, Y-family, little finger domain"/>
    <property type="match status" value="1"/>
</dbReference>
<keyword evidence="4" id="KW-0479">Metal-binding</keyword>
<keyword evidence="4" id="KW-0460">Magnesium</keyword>
<dbReference type="InterPro" id="IPR036775">
    <property type="entry name" value="DNA_pol_Y-fam_lit_finger_sf"/>
</dbReference>
<evidence type="ECO:0000313" key="6">
    <source>
        <dbReference type="EMBL" id="MDZ5461044.1"/>
    </source>
</evidence>
<dbReference type="SUPFAM" id="SSF100879">
    <property type="entry name" value="Lesion bypass DNA polymerase (Y-family), little finger domain"/>
    <property type="match status" value="1"/>
</dbReference>
<keyword evidence="4 6" id="KW-0808">Transferase</keyword>
<evidence type="ECO:0000256" key="2">
    <source>
        <dbReference type="ARBA" id="ARBA00022457"/>
    </source>
</evidence>
<comment type="function">
    <text evidence="4">Poorly processive, error-prone DNA polymerase involved in untargeted mutagenesis. Copies undamaged DNA at stalled replication forks, which arise in vivo from mismatched or misaligned primer ends. These misaligned primers can be extended by PolIV. Exhibits no 3'-5' exonuclease (proofreading) activity. May be involved in translesional synthesis, in conjunction with the beta clamp from PolIII.</text>
</comment>
<dbReference type="InterPro" id="IPR050116">
    <property type="entry name" value="DNA_polymerase-Y"/>
</dbReference>
<evidence type="ECO:0000256" key="3">
    <source>
        <dbReference type="ARBA" id="ARBA00022932"/>
    </source>
</evidence>
<proteinExistence type="inferred from homology"/>
<gene>
    <name evidence="4 6" type="primary">dinB</name>
    <name evidence="6" type="ORF">SM757_31155</name>
</gene>
<dbReference type="PANTHER" id="PTHR11076:SF33">
    <property type="entry name" value="DNA POLYMERASE KAPPA"/>
    <property type="match status" value="1"/>
</dbReference>
<dbReference type="SUPFAM" id="SSF56672">
    <property type="entry name" value="DNA/RNA polymerases"/>
    <property type="match status" value="1"/>
</dbReference>
<dbReference type="EMBL" id="JAXOJX010000094">
    <property type="protein sequence ID" value="MDZ5461044.1"/>
    <property type="molecule type" value="Genomic_DNA"/>
</dbReference>
<dbReference type="Gene3D" id="3.30.70.270">
    <property type="match status" value="1"/>
</dbReference>
<dbReference type="Gene3D" id="3.40.1170.60">
    <property type="match status" value="1"/>
</dbReference>
<dbReference type="PROSITE" id="PS50173">
    <property type="entry name" value="UMUC"/>
    <property type="match status" value="1"/>
</dbReference>
<keyword evidence="4" id="KW-0234">DNA repair</keyword>
<dbReference type="InterPro" id="IPR043502">
    <property type="entry name" value="DNA/RNA_pol_sf"/>
</dbReference>
<keyword evidence="2 4" id="KW-0515">Mutator protein</keyword>
<dbReference type="Gene3D" id="1.10.150.20">
    <property type="entry name" value="5' to 3' exonuclease, C-terminal subdomain"/>
    <property type="match status" value="1"/>
</dbReference>
<dbReference type="GO" id="GO:0003887">
    <property type="term" value="F:DNA-directed DNA polymerase activity"/>
    <property type="evidence" value="ECO:0007669"/>
    <property type="project" value="UniProtKB-EC"/>
</dbReference>
<dbReference type="PANTHER" id="PTHR11076">
    <property type="entry name" value="DNA REPAIR POLYMERASE UMUC / TRANSFERASE FAMILY MEMBER"/>
    <property type="match status" value="1"/>
</dbReference>
<feature type="domain" description="UmuC" evidence="5">
    <location>
        <begin position="10"/>
        <end position="219"/>
    </location>
</feature>
<keyword evidence="4" id="KW-0227">DNA damage</keyword>
<feature type="binding site" evidence="4">
    <location>
        <position position="129"/>
    </location>
    <ligand>
        <name>Mg(2+)</name>
        <dbReference type="ChEBI" id="CHEBI:18420"/>
    </ligand>
</feature>
<keyword evidence="3 4" id="KW-0239">DNA-directed DNA polymerase</keyword>
<evidence type="ECO:0000313" key="7">
    <source>
        <dbReference type="Proteomes" id="UP001293718"/>
    </source>
</evidence>
<feature type="site" description="Substrate discrimination" evidence="4">
    <location>
        <position position="19"/>
    </location>
</feature>
<comment type="similarity">
    <text evidence="1 4">Belongs to the DNA polymerase type-Y family.</text>
</comment>
<reference evidence="6 7" key="1">
    <citation type="submission" date="2023-11" db="EMBL/GenBank/DDBJ databases">
        <title>Draft genome of Azohydromonas lata strain H1 (DSM1123), a polyhydroxyalkanoate producer.</title>
        <authorList>
            <person name="Traversa D."/>
            <person name="D'Addabbo P."/>
            <person name="Pazzani C."/>
            <person name="Manzari C."/>
            <person name="Chiara M."/>
            <person name="Scrascia M."/>
        </authorList>
    </citation>
    <scope>NUCLEOTIDE SEQUENCE [LARGE SCALE GENOMIC DNA]</scope>
    <source>
        <strain evidence="6 7">H1</strain>
    </source>
</reference>
<dbReference type="Pfam" id="PF11798">
    <property type="entry name" value="IMS_HHH"/>
    <property type="match status" value="1"/>
</dbReference>
<dbReference type="InterPro" id="IPR043128">
    <property type="entry name" value="Rev_trsase/Diguanyl_cyclase"/>
</dbReference>
<dbReference type="Pfam" id="PF11799">
    <property type="entry name" value="IMS_C"/>
    <property type="match status" value="1"/>
</dbReference>
<dbReference type="InterPro" id="IPR024728">
    <property type="entry name" value="PolY_HhH_motif"/>
</dbReference>
<comment type="cofactor">
    <cofactor evidence="4">
        <name>Mg(2+)</name>
        <dbReference type="ChEBI" id="CHEBI:18420"/>
    </cofactor>
    <text evidence="4">Binds 2 magnesium ions per subunit.</text>
</comment>
<keyword evidence="4" id="KW-0235">DNA replication</keyword>
<keyword evidence="7" id="KW-1185">Reference proteome</keyword>
<dbReference type="EC" id="2.7.7.7" evidence="4"/>
<dbReference type="HAMAP" id="MF_01113">
    <property type="entry name" value="DNApol_IV"/>
    <property type="match status" value="1"/>
</dbReference>
<dbReference type="RefSeq" id="WP_322468317.1">
    <property type="nucleotide sequence ID" value="NZ_JAXOJX010000094.1"/>
</dbReference>
<keyword evidence="4" id="KW-0238">DNA-binding</keyword>
<comment type="subcellular location">
    <subcellularLocation>
        <location evidence="4">Cytoplasm</location>
    </subcellularLocation>
</comment>
<keyword evidence="4" id="KW-0963">Cytoplasm</keyword>